<dbReference type="Proteomes" id="UP000092462">
    <property type="component" value="Unassembled WGS sequence"/>
</dbReference>
<evidence type="ECO:0000313" key="8">
    <source>
        <dbReference type="Proteomes" id="UP000092462"/>
    </source>
</evidence>
<evidence type="ECO:0000313" key="7">
    <source>
        <dbReference type="EnsemblMetazoa" id="PPAI003061-PA"/>
    </source>
</evidence>
<dbReference type="Gene3D" id="3.40.50.1820">
    <property type="entry name" value="alpha/beta hydrolase"/>
    <property type="match status" value="1"/>
</dbReference>
<reference evidence="7" key="1">
    <citation type="submission" date="2022-08" db="UniProtKB">
        <authorList>
            <consortium name="EnsemblMetazoa"/>
        </authorList>
    </citation>
    <scope>IDENTIFICATION</scope>
    <source>
        <strain evidence="7">Israel</strain>
    </source>
</reference>
<dbReference type="InterPro" id="IPR033906">
    <property type="entry name" value="Lipase_N"/>
</dbReference>
<evidence type="ECO:0000256" key="2">
    <source>
        <dbReference type="ARBA" id="ARBA00010701"/>
    </source>
</evidence>
<dbReference type="GO" id="GO:0017171">
    <property type="term" value="F:serine hydrolase activity"/>
    <property type="evidence" value="ECO:0007669"/>
    <property type="project" value="TreeGrafter"/>
</dbReference>
<dbReference type="Pfam" id="PF00151">
    <property type="entry name" value="Lipase"/>
    <property type="match status" value="1"/>
</dbReference>
<dbReference type="GO" id="GO:0016298">
    <property type="term" value="F:lipase activity"/>
    <property type="evidence" value="ECO:0007669"/>
    <property type="project" value="InterPro"/>
</dbReference>
<dbReference type="GO" id="GO:0016042">
    <property type="term" value="P:lipid catabolic process"/>
    <property type="evidence" value="ECO:0007669"/>
    <property type="project" value="TreeGrafter"/>
</dbReference>
<dbReference type="VEuPathDB" id="VectorBase:PPAPM1_007933"/>
<dbReference type="VEuPathDB" id="VectorBase:PPAI003061"/>
<dbReference type="InterPro" id="IPR013818">
    <property type="entry name" value="Lipase"/>
</dbReference>
<evidence type="ECO:0000256" key="5">
    <source>
        <dbReference type="RuleBase" id="RU004262"/>
    </source>
</evidence>
<accession>A0A1B0D6F2</accession>
<dbReference type="EMBL" id="AJVK01012053">
    <property type="status" value="NOT_ANNOTATED_CDS"/>
    <property type="molecule type" value="Genomic_DNA"/>
</dbReference>
<protein>
    <recommendedName>
        <fullName evidence="6">Lipase domain-containing protein</fullName>
    </recommendedName>
</protein>
<evidence type="ECO:0000259" key="6">
    <source>
        <dbReference type="Pfam" id="PF00151"/>
    </source>
</evidence>
<evidence type="ECO:0000256" key="1">
    <source>
        <dbReference type="ARBA" id="ARBA00004613"/>
    </source>
</evidence>
<comment type="subcellular location">
    <subcellularLocation>
        <location evidence="1">Secreted</location>
    </subcellularLocation>
</comment>
<keyword evidence="4" id="KW-0732">Signal</keyword>
<keyword evidence="8" id="KW-1185">Reference proteome</keyword>
<evidence type="ECO:0000256" key="3">
    <source>
        <dbReference type="ARBA" id="ARBA00022525"/>
    </source>
</evidence>
<keyword evidence="3" id="KW-0964">Secreted</keyword>
<dbReference type="PRINTS" id="PR00821">
    <property type="entry name" value="TAGLIPASE"/>
</dbReference>
<dbReference type="AlphaFoldDB" id="A0A1B0D6F2"/>
<dbReference type="SUPFAM" id="SSF53474">
    <property type="entry name" value="alpha/beta-Hydrolases"/>
    <property type="match status" value="1"/>
</dbReference>
<dbReference type="InterPro" id="IPR029058">
    <property type="entry name" value="AB_hydrolase_fold"/>
</dbReference>
<organism evidence="7 8">
    <name type="scientific">Phlebotomus papatasi</name>
    <name type="common">Sandfly</name>
    <dbReference type="NCBI Taxonomy" id="29031"/>
    <lineage>
        <taxon>Eukaryota</taxon>
        <taxon>Metazoa</taxon>
        <taxon>Ecdysozoa</taxon>
        <taxon>Arthropoda</taxon>
        <taxon>Hexapoda</taxon>
        <taxon>Insecta</taxon>
        <taxon>Pterygota</taxon>
        <taxon>Neoptera</taxon>
        <taxon>Endopterygota</taxon>
        <taxon>Diptera</taxon>
        <taxon>Nematocera</taxon>
        <taxon>Psychodoidea</taxon>
        <taxon>Psychodidae</taxon>
        <taxon>Phlebotomus</taxon>
        <taxon>Phlebotomus</taxon>
    </lineage>
</organism>
<dbReference type="GO" id="GO:0005615">
    <property type="term" value="C:extracellular space"/>
    <property type="evidence" value="ECO:0007669"/>
    <property type="project" value="TreeGrafter"/>
</dbReference>
<sequence length="412" mass="45941">MVSWVSPGVKVIVFELKVKIVNKMAVRIILFTAILAICHQLVVCDAGMWDIIQQGGNAINTGGNAMSNMAGDVLNYIPNPKDIARMSKETFLGLPPRVLMEGVNAFCSMAMQYDMNLGRTSKYMPNIQNMSFVLYDNDRRVAFGMDELDRLTQYPGFNKDNKIVIFITGWLTRENTENAAAREMAKAYKCRGNHTFIHLDTDNYLNNFYMWSALNTEDIGEAVAPYIAKLLNYVSIENFHIIGHSLGAHVAGSIGRHFIEVKKKPLPRITGLDPARPCFNEGEAMTNLQRGDAKFVDIIHTNNGGLGKRDPIGDADFYPNGMSVLMPGCAGIVCSHLRAYEYFAESVYPENDNGFQAIRCNSLRGVTTRRCKSNFVPMGYACPNTAKGNYFLEVNPNGLYGYHSKSKTKCNQ</sequence>
<evidence type="ECO:0000256" key="4">
    <source>
        <dbReference type="ARBA" id="ARBA00022729"/>
    </source>
</evidence>
<dbReference type="InterPro" id="IPR000734">
    <property type="entry name" value="TAG_lipase"/>
</dbReference>
<comment type="similarity">
    <text evidence="2 5">Belongs to the AB hydrolase superfamily. Lipase family.</text>
</comment>
<dbReference type="PANTHER" id="PTHR11610:SF149">
    <property type="entry name" value="FI01450P-RELATED"/>
    <property type="match status" value="1"/>
</dbReference>
<name>A0A1B0D6F2_PHLPP</name>
<proteinExistence type="inferred from homology"/>
<feature type="domain" description="Lipase" evidence="6">
    <location>
        <begin position="124"/>
        <end position="381"/>
    </location>
</feature>
<dbReference type="PANTHER" id="PTHR11610">
    <property type="entry name" value="LIPASE"/>
    <property type="match status" value="1"/>
</dbReference>
<dbReference type="CDD" id="cd00707">
    <property type="entry name" value="Pancreat_lipase_like"/>
    <property type="match status" value="1"/>
</dbReference>
<dbReference type="EnsemblMetazoa" id="PPAI003061-RA">
    <property type="protein sequence ID" value="PPAI003061-PA"/>
    <property type="gene ID" value="PPAI003061"/>
</dbReference>